<feature type="compositionally biased region" description="Acidic residues" evidence="1">
    <location>
        <begin position="43"/>
        <end position="61"/>
    </location>
</feature>
<feature type="compositionally biased region" description="Low complexity" evidence="1">
    <location>
        <begin position="461"/>
        <end position="473"/>
    </location>
</feature>
<dbReference type="AlphaFoldDB" id="A0A1X7TZ33"/>
<feature type="compositionally biased region" description="Polar residues" evidence="1">
    <location>
        <begin position="205"/>
        <end position="218"/>
    </location>
</feature>
<name>A0A1X7TZ33_AMPQE</name>
<evidence type="ECO:0000313" key="2">
    <source>
        <dbReference type="EnsemblMetazoa" id="Aqu2.1.20521_001"/>
    </source>
</evidence>
<reference evidence="2" key="1">
    <citation type="submission" date="2017-05" db="UniProtKB">
        <authorList>
            <consortium name="EnsemblMetazoa"/>
        </authorList>
    </citation>
    <scope>IDENTIFICATION</scope>
</reference>
<feature type="compositionally biased region" description="Polar residues" evidence="1">
    <location>
        <begin position="479"/>
        <end position="493"/>
    </location>
</feature>
<dbReference type="EnsemblMetazoa" id="Aqu2.1.20521_001">
    <property type="protein sequence ID" value="Aqu2.1.20521_001"/>
    <property type="gene ID" value="Aqu2.1.20521"/>
</dbReference>
<feature type="compositionally biased region" description="Basic and acidic residues" evidence="1">
    <location>
        <begin position="62"/>
        <end position="107"/>
    </location>
</feature>
<evidence type="ECO:0000256" key="1">
    <source>
        <dbReference type="SAM" id="MobiDB-lite"/>
    </source>
</evidence>
<organism evidence="2">
    <name type="scientific">Amphimedon queenslandica</name>
    <name type="common">Sponge</name>
    <dbReference type="NCBI Taxonomy" id="400682"/>
    <lineage>
        <taxon>Eukaryota</taxon>
        <taxon>Metazoa</taxon>
        <taxon>Porifera</taxon>
        <taxon>Demospongiae</taxon>
        <taxon>Heteroscleromorpha</taxon>
        <taxon>Haplosclerida</taxon>
        <taxon>Niphatidae</taxon>
        <taxon>Amphimedon</taxon>
    </lineage>
</organism>
<feature type="region of interest" description="Disordered" evidence="1">
    <location>
        <begin position="41"/>
        <end position="107"/>
    </location>
</feature>
<feature type="region of interest" description="Disordered" evidence="1">
    <location>
        <begin position="157"/>
        <end position="193"/>
    </location>
</feature>
<feature type="compositionally biased region" description="Acidic residues" evidence="1">
    <location>
        <begin position="219"/>
        <end position="229"/>
    </location>
</feature>
<protein>
    <submittedName>
        <fullName evidence="2">Uncharacterized protein</fullName>
    </submittedName>
</protein>
<feature type="region of interest" description="Disordered" evidence="1">
    <location>
        <begin position="456"/>
        <end position="493"/>
    </location>
</feature>
<accession>A0A1X7TZ33</accession>
<dbReference type="InParanoid" id="A0A1X7TZ33"/>
<proteinExistence type="predicted"/>
<sequence length="546" mass="60501">MSDRVSVVRKHTDDFLKGLYDETKTPRFLERRARAIVKYLVEHEEEESDASDLELETDTDEREYGEQSASDHELETGEQVSHEQVDLSADEQKSVEQNSDEQKSDGQVESFFHRSFEDLLDPYSSSVRDYLMKETEYAYIDSVPEWTVQLETENESVQAPSVQAPSGLVPSGQVPSVQAPSVQTPSGQVSSVQAPSVQTPLVQALSGQAPSVQGTENESVQDTESESEQETVISSLKHNIIFKAKYSTRRQSLITTTLEDLASYMKQLLFIIDLLTASAEFRQSYVRLTLLFEEILEAVAAASTSAEAHQSITTDFEPALLHPPIASHYKTLQSHADVKQPDQFFQPADVKQPDQFFQPADVKLKKPPEKFRFQPAYHEFSKILQNTIDCNQCAIDQLSFLNTAPDDGDHDAPKGALKKLFVSQPTFPVGRTFDPIIDDQTIEDCPCTDFSGIPTGTPGLSEDSSSISSTQTSYAANCHPSSPHQVVEGISSSDEAPAKHSYVPFNESQLYTSLVKSGSSTSSSEAESNNFYYCPQQISGAFHKMA</sequence>
<feature type="compositionally biased region" description="Polar residues" evidence="1">
    <location>
        <begin position="173"/>
        <end position="193"/>
    </location>
</feature>
<feature type="region of interest" description="Disordered" evidence="1">
    <location>
        <begin position="205"/>
        <end position="229"/>
    </location>
</feature>